<dbReference type="EMBL" id="CM056814">
    <property type="protein sequence ID" value="KAJ8626979.1"/>
    <property type="molecule type" value="Genomic_DNA"/>
</dbReference>
<reference evidence="1 2" key="1">
    <citation type="journal article" date="2022" name="Hortic Res">
        <title>A haplotype resolved chromosomal level avocado genome allows analysis of novel avocado genes.</title>
        <authorList>
            <person name="Nath O."/>
            <person name="Fletcher S.J."/>
            <person name="Hayward A."/>
            <person name="Shaw L.M."/>
            <person name="Masouleh A.K."/>
            <person name="Furtado A."/>
            <person name="Henry R.J."/>
            <person name="Mitter N."/>
        </authorList>
    </citation>
    <scope>NUCLEOTIDE SEQUENCE [LARGE SCALE GENOMIC DNA]</scope>
    <source>
        <strain evidence="2">cv. Hass</strain>
    </source>
</reference>
<gene>
    <name evidence="1" type="ORF">MRB53_020286</name>
</gene>
<name>A0ACC2L0J9_PERAE</name>
<accession>A0ACC2L0J9</accession>
<organism evidence="1 2">
    <name type="scientific">Persea americana</name>
    <name type="common">Avocado</name>
    <dbReference type="NCBI Taxonomy" id="3435"/>
    <lineage>
        <taxon>Eukaryota</taxon>
        <taxon>Viridiplantae</taxon>
        <taxon>Streptophyta</taxon>
        <taxon>Embryophyta</taxon>
        <taxon>Tracheophyta</taxon>
        <taxon>Spermatophyta</taxon>
        <taxon>Magnoliopsida</taxon>
        <taxon>Magnoliidae</taxon>
        <taxon>Laurales</taxon>
        <taxon>Lauraceae</taxon>
        <taxon>Persea</taxon>
    </lineage>
</organism>
<evidence type="ECO:0000313" key="1">
    <source>
        <dbReference type="EMBL" id="KAJ8626979.1"/>
    </source>
</evidence>
<sequence>MQLQENLTREEEDVLRTCKGKAVRNFTIGACVASGVVWTATRKLSYGYRINSAGGAAVLSGMWTFDRSLNSCLDHILEWEGSRMQRVLANLILTKYRNDPWRMQLVNKHFYAEKVFDDSNPDRLLARWRHRSFFGANAAQRTQDDNYNDKPDLEPKQFTMSPAVDLIADPLDCIFGNAGSSDEIHHAENVSVLPRRRSRSHKRAHRRHRAAHSEDASAHISSQQPLL</sequence>
<comment type="caution">
    <text evidence="1">The sequence shown here is derived from an EMBL/GenBank/DDBJ whole genome shotgun (WGS) entry which is preliminary data.</text>
</comment>
<protein>
    <submittedName>
        <fullName evidence="1">Uncharacterized protein</fullName>
    </submittedName>
</protein>
<dbReference type="Proteomes" id="UP001234297">
    <property type="component" value="Chromosome 6"/>
</dbReference>
<keyword evidence="2" id="KW-1185">Reference proteome</keyword>
<proteinExistence type="predicted"/>
<evidence type="ECO:0000313" key="2">
    <source>
        <dbReference type="Proteomes" id="UP001234297"/>
    </source>
</evidence>